<sequence>MCAPLPSGIVTWRWVRASRRAAALLVAGAAVLGWSATGAAAAVPYWRYAWDYGDAPARYRTTLAQDGPRHLITATATVLTIGATVTGDPDGRTDNGDADDGLPAPVRLPAGAPRVTVAVRNTTGSVALLVGWLDFSGRGFTGQQRTAALVPRGATRVVLRWHSPAPGPGAGELRLRLYQGVPPDPVPVGPAYGGEVEDYRVVPPAVVTPSPGPTTASPAPPVSPRPTPDPSAPPPTPPPPTPPPPSSAPARPAAPIRAPARLAATRPAATRPATVRPTPRATSPRPTSPATAATGPASPSVAAVPIGHTRPWTPRRGLPVTWSVAVLLVVPAAVGAAHVTGRRLAHRTR</sequence>
<gene>
    <name evidence="3" type="ORF">GCM10023322_48420</name>
</gene>
<keyword evidence="2" id="KW-0812">Transmembrane</keyword>
<keyword evidence="4" id="KW-1185">Reference proteome</keyword>
<keyword evidence="2" id="KW-1133">Transmembrane helix</keyword>
<name>A0ABP9S639_9ACTN</name>
<evidence type="ECO:0000313" key="3">
    <source>
        <dbReference type="EMBL" id="GAA5191320.1"/>
    </source>
</evidence>
<proteinExistence type="predicted"/>
<reference evidence="4" key="1">
    <citation type="journal article" date="2019" name="Int. J. Syst. Evol. Microbiol.">
        <title>The Global Catalogue of Microorganisms (GCM) 10K type strain sequencing project: providing services to taxonomists for standard genome sequencing and annotation.</title>
        <authorList>
            <consortium name="The Broad Institute Genomics Platform"/>
            <consortium name="The Broad Institute Genome Sequencing Center for Infectious Disease"/>
            <person name="Wu L."/>
            <person name="Ma J."/>
        </authorList>
    </citation>
    <scope>NUCLEOTIDE SEQUENCE [LARGE SCALE GENOMIC DNA]</scope>
    <source>
        <strain evidence="4">JCM 18304</strain>
    </source>
</reference>
<dbReference type="EMBL" id="BAABJQ010000015">
    <property type="protein sequence ID" value="GAA5191320.1"/>
    <property type="molecule type" value="Genomic_DNA"/>
</dbReference>
<feature type="region of interest" description="Disordered" evidence="1">
    <location>
        <begin position="204"/>
        <end position="311"/>
    </location>
</feature>
<feature type="compositionally biased region" description="Low complexity" evidence="1">
    <location>
        <begin position="248"/>
        <end position="305"/>
    </location>
</feature>
<evidence type="ECO:0000313" key="4">
    <source>
        <dbReference type="Proteomes" id="UP001501570"/>
    </source>
</evidence>
<keyword evidence="2" id="KW-0472">Membrane</keyword>
<feature type="compositionally biased region" description="Pro residues" evidence="1">
    <location>
        <begin position="218"/>
        <end position="247"/>
    </location>
</feature>
<evidence type="ECO:0000256" key="1">
    <source>
        <dbReference type="SAM" id="MobiDB-lite"/>
    </source>
</evidence>
<protein>
    <submittedName>
        <fullName evidence="3">Uncharacterized protein</fullName>
    </submittedName>
</protein>
<accession>A0ABP9S639</accession>
<feature type="transmembrane region" description="Helical" evidence="2">
    <location>
        <begin position="320"/>
        <end position="339"/>
    </location>
</feature>
<dbReference type="Proteomes" id="UP001501570">
    <property type="component" value="Unassembled WGS sequence"/>
</dbReference>
<comment type="caution">
    <text evidence="3">The sequence shown here is derived from an EMBL/GenBank/DDBJ whole genome shotgun (WGS) entry which is preliminary data.</text>
</comment>
<organism evidence="3 4">
    <name type="scientific">Rugosimonospora acidiphila</name>
    <dbReference type="NCBI Taxonomy" id="556531"/>
    <lineage>
        <taxon>Bacteria</taxon>
        <taxon>Bacillati</taxon>
        <taxon>Actinomycetota</taxon>
        <taxon>Actinomycetes</taxon>
        <taxon>Micromonosporales</taxon>
        <taxon>Micromonosporaceae</taxon>
        <taxon>Rugosimonospora</taxon>
    </lineage>
</organism>
<evidence type="ECO:0000256" key="2">
    <source>
        <dbReference type="SAM" id="Phobius"/>
    </source>
</evidence>
<feature type="compositionally biased region" description="Low complexity" evidence="1">
    <location>
        <begin position="204"/>
        <end position="217"/>
    </location>
</feature>
<dbReference type="PRINTS" id="PR01217">
    <property type="entry name" value="PRICHEXTENSN"/>
</dbReference>